<dbReference type="Gene3D" id="3.90.550.10">
    <property type="entry name" value="Spore Coat Polysaccharide Biosynthesis Protein SpsA, Chain A"/>
    <property type="match status" value="1"/>
</dbReference>
<evidence type="ECO:0000256" key="1">
    <source>
        <dbReference type="SAM" id="Phobius"/>
    </source>
</evidence>
<keyword evidence="4" id="KW-1185">Reference proteome</keyword>
<keyword evidence="1" id="KW-0472">Membrane</keyword>
<dbReference type="InterPro" id="IPR050834">
    <property type="entry name" value="Glycosyltransf_2"/>
</dbReference>
<dbReference type="EMBL" id="CP092471">
    <property type="protein sequence ID" value="UVI39095.1"/>
    <property type="molecule type" value="Genomic_DNA"/>
</dbReference>
<dbReference type="PANTHER" id="PTHR43685:SF2">
    <property type="entry name" value="GLYCOSYLTRANSFERASE 2-LIKE DOMAIN-CONTAINING PROTEIN"/>
    <property type="match status" value="1"/>
</dbReference>
<evidence type="ECO:0000313" key="3">
    <source>
        <dbReference type="EMBL" id="UVI39095.1"/>
    </source>
</evidence>
<proteinExistence type="predicted"/>
<feature type="transmembrane region" description="Helical" evidence="1">
    <location>
        <begin position="281"/>
        <end position="305"/>
    </location>
</feature>
<evidence type="ECO:0000259" key="2">
    <source>
        <dbReference type="Pfam" id="PF00535"/>
    </source>
</evidence>
<dbReference type="InterPro" id="IPR001173">
    <property type="entry name" value="Glyco_trans_2-like"/>
</dbReference>
<keyword evidence="1" id="KW-0812">Transmembrane</keyword>
<dbReference type="Pfam" id="PF00535">
    <property type="entry name" value="Glycos_transf_2"/>
    <property type="match status" value="1"/>
</dbReference>
<dbReference type="InterPro" id="IPR029044">
    <property type="entry name" value="Nucleotide-diphossugar_trans"/>
</dbReference>
<protein>
    <submittedName>
        <fullName evidence="3">Glycosyltransferase family 2 protein</fullName>
    </submittedName>
</protein>
<dbReference type="PANTHER" id="PTHR43685">
    <property type="entry name" value="GLYCOSYLTRANSFERASE"/>
    <property type="match status" value="1"/>
</dbReference>
<gene>
    <name evidence="3" type="ORF">L1F33_12785</name>
</gene>
<dbReference type="Proteomes" id="UP001065265">
    <property type="component" value="Chromosome"/>
</dbReference>
<feature type="domain" description="Glycosyltransferase 2-like" evidence="2">
    <location>
        <begin position="5"/>
        <end position="167"/>
    </location>
</feature>
<dbReference type="CDD" id="cd00761">
    <property type="entry name" value="Glyco_tranf_GTA_type"/>
    <property type="match status" value="1"/>
</dbReference>
<organism evidence="3 4">
    <name type="scientific">Qipengyuania spongiae</name>
    <dbReference type="NCBI Taxonomy" id="2909673"/>
    <lineage>
        <taxon>Bacteria</taxon>
        <taxon>Pseudomonadati</taxon>
        <taxon>Pseudomonadota</taxon>
        <taxon>Alphaproteobacteria</taxon>
        <taxon>Sphingomonadales</taxon>
        <taxon>Erythrobacteraceae</taxon>
        <taxon>Qipengyuania</taxon>
    </lineage>
</organism>
<name>A0ABY5SY57_9SPHN</name>
<accession>A0ABY5SY57</accession>
<dbReference type="SUPFAM" id="SSF53448">
    <property type="entry name" value="Nucleotide-diphospho-sugar transferases"/>
    <property type="match status" value="1"/>
</dbReference>
<reference evidence="3" key="1">
    <citation type="submission" date="2022-02" db="EMBL/GenBank/DDBJ databases">
        <title>Qipengyuania spongiae sp. nov., isolated from marine sponge.</title>
        <authorList>
            <person name="Li Z."/>
            <person name="Zhang M."/>
        </authorList>
    </citation>
    <scope>NUCLEOTIDE SEQUENCE</scope>
    <source>
        <strain evidence="3">PHS-Z21</strain>
    </source>
</reference>
<keyword evidence="1" id="KW-1133">Transmembrane helix</keyword>
<evidence type="ECO:0000313" key="4">
    <source>
        <dbReference type="Proteomes" id="UP001065265"/>
    </source>
</evidence>
<sequence>MTELSIIICTRNRAPSLGPMLAALQAVRSERAWELLLIDNASTDETRQILDAAAGDFPDARVETVTAIGLGAARDAAWRMAKGDIVLFTDDDCYVAPDIVDATLEAFAKHPQTGLIGGRILLHDPSDYPVTIDERTETEMIAPYSFAPPGTLQGANFAFRRSALEAIGGIDTMLGAGTPFPCEDIDAVAACLWAGIPGRFDPTMVVRHHHGRKAADFPLLMEGYDRGRGAYFAKYMLRPDSRDAYLSGWMRERFSVPSRSDLAALLRELRSALRYLRARRAWAALLVGVPLAAGMWLALAARIAGRKLASTVRRRSGEL</sequence>
<dbReference type="RefSeq" id="WP_265558276.1">
    <property type="nucleotide sequence ID" value="NZ_CP092471.1"/>
</dbReference>